<dbReference type="InterPro" id="IPR041452">
    <property type="entry name" value="APAF1_C"/>
</dbReference>
<keyword evidence="1 3" id="KW-0853">WD repeat</keyword>
<feature type="repeat" description="WD" evidence="3">
    <location>
        <begin position="920"/>
        <end position="956"/>
    </location>
</feature>
<feature type="repeat" description="WD" evidence="3">
    <location>
        <begin position="1004"/>
        <end position="1036"/>
    </location>
</feature>
<gene>
    <name evidence="6" type="ORF">WJX74_010873</name>
</gene>
<dbReference type="EMBL" id="JALJOS010000003">
    <property type="protein sequence ID" value="KAK9841721.1"/>
    <property type="molecule type" value="Genomic_DNA"/>
</dbReference>
<dbReference type="SUPFAM" id="SSF50998">
    <property type="entry name" value="Quinoprotein alcohol dehydrogenase-like"/>
    <property type="match status" value="1"/>
</dbReference>
<protein>
    <recommendedName>
        <fullName evidence="5">APAF-1 helical domain-containing protein</fullName>
    </recommendedName>
</protein>
<feature type="repeat" description="WD" evidence="3">
    <location>
        <begin position="402"/>
        <end position="443"/>
    </location>
</feature>
<dbReference type="SMART" id="SM00320">
    <property type="entry name" value="WD40"/>
    <property type="match status" value="15"/>
</dbReference>
<accession>A0AAW1S865</accession>
<dbReference type="CDD" id="cd00200">
    <property type="entry name" value="WD40"/>
    <property type="match status" value="2"/>
</dbReference>
<dbReference type="Pfam" id="PF17908">
    <property type="entry name" value="APAF1_C"/>
    <property type="match status" value="1"/>
</dbReference>
<feature type="compositionally biased region" description="Polar residues" evidence="4">
    <location>
        <begin position="76"/>
        <end position="87"/>
    </location>
</feature>
<dbReference type="Gene3D" id="1.25.40.370">
    <property type="match status" value="1"/>
</dbReference>
<evidence type="ECO:0000256" key="1">
    <source>
        <dbReference type="ARBA" id="ARBA00022574"/>
    </source>
</evidence>
<evidence type="ECO:0000259" key="5">
    <source>
        <dbReference type="Pfam" id="PF17908"/>
    </source>
</evidence>
<dbReference type="SUPFAM" id="SSF50978">
    <property type="entry name" value="WD40 repeat-like"/>
    <property type="match status" value="1"/>
</dbReference>
<feature type="repeat" description="WD" evidence="3">
    <location>
        <begin position="576"/>
        <end position="610"/>
    </location>
</feature>
<dbReference type="Gene3D" id="2.130.10.10">
    <property type="entry name" value="YVTN repeat-like/Quinoprotein amine dehydrogenase"/>
    <property type="match status" value="6"/>
</dbReference>
<comment type="caution">
    <text evidence="6">The sequence shown here is derived from an EMBL/GenBank/DDBJ whole genome shotgun (WGS) entry which is preliminary data.</text>
</comment>
<dbReference type="PROSITE" id="PS00678">
    <property type="entry name" value="WD_REPEATS_1"/>
    <property type="match status" value="6"/>
</dbReference>
<feature type="repeat" description="WD" evidence="3">
    <location>
        <begin position="618"/>
        <end position="660"/>
    </location>
</feature>
<feature type="compositionally biased region" description="Basic and acidic residues" evidence="4">
    <location>
        <begin position="107"/>
        <end position="130"/>
    </location>
</feature>
<evidence type="ECO:0000313" key="7">
    <source>
        <dbReference type="Proteomes" id="UP001438707"/>
    </source>
</evidence>
<feature type="region of interest" description="Disordered" evidence="4">
    <location>
        <begin position="869"/>
        <end position="897"/>
    </location>
</feature>
<evidence type="ECO:0000256" key="3">
    <source>
        <dbReference type="PROSITE-ProRule" id="PRU00221"/>
    </source>
</evidence>
<keyword evidence="7" id="KW-1185">Reference proteome</keyword>
<name>A0AAW1S865_9CHLO</name>
<dbReference type="PROSITE" id="PS50082">
    <property type="entry name" value="WD_REPEATS_2"/>
    <property type="match status" value="10"/>
</dbReference>
<sequence>MEGLSLSDFSSRRRSSKSSTEGRSSEDNGQGGRRRQSSEQRDSTRPSSLSGRPASIAEDQEQPPTSLAGRWDSRESVGNTSTSSGRTSFALERGSLDHRPSAGGHWDGGKADGPGWKRDSDSSLHRSESKHNSLDRFWSAAATPREASHEAALDAEAKLARFMKARQIPQLLRPFMEPLAVLPADVPLPFSLLSQLWRTADSQAKAAAQALEQLACMRLATLQDGSSWGLVPADVCKQLQACGMRMDELHERLLDSYYQAGSSPQDVTDDGYFMLHLGEHMIGARRLQELRSLLCSSSWLQAKMTAYGAASVVADFRRYLLVLEDDNIKLLLQAFQLSTSTCAAHPDAALLPVQMTGRLLGTGRSHLLETQGTEASQQLKMAALKPLTASLEQAGGLHRLTLRGHSAAVTDLLLLPDGIHALSASEDASVRFWDLETGICQQTMEGHTDKVLAMATGMEGGLLVTGSADMTAKVWDVQHGHCLATLTGHTADISAVAVDSKGRFCATASGDGTCRLWSLANGQCAHILRGSTASGAYSGRVFAVALNSDSSLAITASDDFLVRIWDVSNGRCRCAMEGHTGWVVALEVSPDDAKVVSASQDGTARIWDLQKRTCCGELKGHTGRVNAAWWSAHDRNMIITASDDMTARVWDCSSQKCRHVLEGHGGWVGNGASSLVSSTVVTAGGDNLAVAWNAESGACANVLEGHSGPVNCIALSRKARFAVSGSEDATVRVWDLETGSLRIAASHQARVHSILKTTDGLSSVTLGKDGQACIWEAATGKLQRSLMNAQGLNWGCITNDDCLLSCSGNRGLKSWNMQLQTSRELLPEAPGSRVKWCALSRSGGVALIVLYDSTMAVWDLTTQQLRHQLQRKGDRDSSRVHSGGVNAASISPSGSHAVSVSKDQTARIWDLSTGACVHVLGGHASSVVWAEFDPTSKQILTLDGSTTVQLWDVHSGLNRGKLNHGAPVAHASFAPDGASLLTSMQTIHELACWSLPSLQQTAVLKGHTATITHSCFWSDSRIALSCSEDCSLRLWQTSGDCIGLFASDDPLVCCAFVGRPASPVLMAGSEGGAVHFVQMPVDCLPRS</sequence>
<dbReference type="PANTHER" id="PTHR19848">
    <property type="entry name" value="WD40 REPEAT PROTEIN"/>
    <property type="match status" value="1"/>
</dbReference>
<evidence type="ECO:0000256" key="4">
    <source>
        <dbReference type="SAM" id="MobiDB-lite"/>
    </source>
</evidence>
<feature type="region of interest" description="Disordered" evidence="4">
    <location>
        <begin position="1"/>
        <end position="130"/>
    </location>
</feature>
<dbReference type="InterPro" id="IPR015943">
    <property type="entry name" value="WD40/YVTN_repeat-like_dom_sf"/>
</dbReference>
<dbReference type="InterPro" id="IPR001680">
    <property type="entry name" value="WD40_rpt"/>
</dbReference>
<dbReference type="Proteomes" id="UP001438707">
    <property type="component" value="Unassembled WGS sequence"/>
</dbReference>
<evidence type="ECO:0000313" key="6">
    <source>
        <dbReference type="EMBL" id="KAK9841721.1"/>
    </source>
</evidence>
<feature type="repeat" description="WD" evidence="3">
    <location>
        <begin position="534"/>
        <end position="575"/>
    </location>
</feature>
<reference evidence="6 7" key="1">
    <citation type="journal article" date="2024" name="Nat. Commun.">
        <title>Phylogenomics reveals the evolutionary origins of lichenization in chlorophyte algae.</title>
        <authorList>
            <person name="Puginier C."/>
            <person name="Libourel C."/>
            <person name="Otte J."/>
            <person name="Skaloud P."/>
            <person name="Haon M."/>
            <person name="Grisel S."/>
            <person name="Petersen M."/>
            <person name="Berrin J.G."/>
            <person name="Delaux P.M."/>
            <person name="Dal Grande F."/>
            <person name="Keller J."/>
        </authorList>
    </citation>
    <scope>NUCLEOTIDE SEQUENCE [LARGE SCALE GENOMIC DNA]</scope>
    <source>
        <strain evidence="6 7">SAG 2145</strain>
    </source>
</reference>
<feature type="domain" description="APAF-1 helical" evidence="5">
    <location>
        <begin position="247"/>
        <end position="331"/>
    </location>
</feature>
<dbReference type="PANTHER" id="PTHR19848:SF8">
    <property type="entry name" value="F-BOX AND WD REPEAT DOMAIN CONTAINING 7"/>
    <property type="match status" value="1"/>
</dbReference>
<dbReference type="InterPro" id="IPR011047">
    <property type="entry name" value="Quinoprotein_ADH-like_sf"/>
</dbReference>
<dbReference type="PROSITE" id="PS50294">
    <property type="entry name" value="WD_REPEATS_REGION"/>
    <property type="match status" value="8"/>
</dbReference>
<feature type="repeat" description="WD" evidence="3">
    <location>
        <begin position="703"/>
        <end position="744"/>
    </location>
</feature>
<evidence type="ECO:0000256" key="2">
    <source>
        <dbReference type="ARBA" id="ARBA00022737"/>
    </source>
</evidence>
<feature type="repeat" description="WD" evidence="3">
    <location>
        <begin position="444"/>
        <end position="485"/>
    </location>
</feature>
<feature type="repeat" description="WD" evidence="3">
    <location>
        <begin position="878"/>
        <end position="919"/>
    </location>
</feature>
<dbReference type="PRINTS" id="PR00320">
    <property type="entry name" value="GPROTEINBRPT"/>
</dbReference>
<proteinExistence type="predicted"/>
<dbReference type="InterPro" id="IPR036322">
    <property type="entry name" value="WD40_repeat_dom_sf"/>
</dbReference>
<dbReference type="InterPro" id="IPR019775">
    <property type="entry name" value="WD40_repeat_CS"/>
</dbReference>
<keyword evidence="2" id="KW-0677">Repeat</keyword>
<feature type="repeat" description="WD" evidence="3">
    <location>
        <begin position="486"/>
        <end position="527"/>
    </location>
</feature>
<organism evidence="6 7">
    <name type="scientific">Apatococcus lobatus</name>
    <dbReference type="NCBI Taxonomy" id="904363"/>
    <lineage>
        <taxon>Eukaryota</taxon>
        <taxon>Viridiplantae</taxon>
        <taxon>Chlorophyta</taxon>
        <taxon>core chlorophytes</taxon>
        <taxon>Trebouxiophyceae</taxon>
        <taxon>Chlorellales</taxon>
        <taxon>Chlorellaceae</taxon>
        <taxon>Apatococcus</taxon>
    </lineage>
</organism>
<dbReference type="AlphaFoldDB" id="A0AAW1S865"/>
<dbReference type="Pfam" id="PF00400">
    <property type="entry name" value="WD40"/>
    <property type="match status" value="10"/>
</dbReference>
<dbReference type="InterPro" id="IPR020472">
    <property type="entry name" value="WD40_PAC1"/>
</dbReference>
<feature type="compositionally biased region" description="Polar residues" evidence="4">
    <location>
        <begin position="888"/>
        <end position="897"/>
    </location>
</feature>